<dbReference type="SUPFAM" id="SSF161098">
    <property type="entry name" value="MetI-like"/>
    <property type="match status" value="1"/>
</dbReference>
<dbReference type="AlphaFoldDB" id="A0AAJ0QLI5"/>
<feature type="transmembrane region" description="Helical" evidence="5">
    <location>
        <begin position="35"/>
        <end position="54"/>
    </location>
</feature>
<comment type="subcellular location">
    <subcellularLocation>
        <location evidence="1">Membrane</location>
        <topology evidence="1">Multi-pass membrane protein</topology>
    </subcellularLocation>
</comment>
<feature type="transmembrane region" description="Helical" evidence="5">
    <location>
        <begin position="75"/>
        <end position="94"/>
    </location>
</feature>
<dbReference type="Proteomes" id="UP000323560">
    <property type="component" value="Chromosome"/>
</dbReference>
<evidence type="ECO:0000313" key="7">
    <source>
        <dbReference type="Proteomes" id="UP000323560"/>
    </source>
</evidence>
<dbReference type="InterPro" id="IPR035906">
    <property type="entry name" value="MetI-like_sf"/>
</dbReference>
<reference evidence="6 7" key="1">
    <citation type="submission" date="2019-08" db="EMBL/GenBank/DDBJ databases">
        <title>Gluconobacter frateurii HD924 genome.</title>
        <authorList>
            <person name="Liu Y."/>
            <person name="Zhang P."/>
        </authorList>
    </citation>
    <scope>NUCLEOTIDE SEQUENCE [LARGE SCALE GENOMIC DNA]</scope>
    <source>
        <strain evidence="6 7">HD924</strain>
    </source>
</reference>
<evidence type="ECO:0000313" key="6">
    <source>
        <dbReference type="EMBL" id="QEH95359.1"/>
    </source>
</evidence>
<organism evidence="6 7">
    <name type="scientific">Gluconobacter thailandicus</name>
    <dbReference type="NCBI Taxonomy" id="257438"/>
    <lineage>
        <taxon>Bacteria</taxon>
        <taxon>Pseudomonadati</taxon>
        <taxon>Pseudomonadota</taxon>
        <taxon>Alphaproteobacteria</taxon>
        <taxon>Acetobacterales</taxon>
        <taxon>Acetobacteraceae</taxon>
        <taxon>Gluconobacter</taxon>
    </lineage>
</organism>
<dbReference type="KEGG" id="gti:FXF46_03135"/>
<feature type="transmembrane region" description="Helical" evidence="5">
    <location>
        <begin position="114"/>
        <end position="140"/>
    </location>
</feature>
<dbReference type="GO" id="GO:0016020">
    <property type="term" value="C:membrane"/>
    <property type="evidence" value="ECO:0007669"/>
    <property type="project" value="UniProtKB-SubCell"/>
</dbReference>
<gene>
    <name evidence="6" type="ORF">FXF46_03135</name>
</gene>
<evidence type="ECO:0000256" key="1">
    <source>
        <dbReference type="ARBA" id="ARBA00004141"/>
    </source>
</evidence>
<keyword evidence="2 5" id="KW-0812">Transmembrane</keyword>
<evidence type="ECO:0000256" key="2">
    <source>
        <dbReference type="ARBA" id="ARBA00022692"/>
    </source>
</evidence>
<name>A0AAJ0QLI5_GLUTH</name>
<protein>
    <submittedName>
        <fullName evidence="6">Uncharacterized protein</fullName>
    </submittedName>
</protein>
<evidence type="ECO:0000256" key="3">
    <source>
        <dbReference type="ARBA" id="ARBA00022989"/>
    </source>
</evidence>
<evidence type="ECO:0000256" key="5">
    <source>
        <dbReference type="SAM" id="Phobius"/>
    </source>
</evidence>
<evidence type="ECO:0000256" key="4">
    <source>
        <dbReference type="ARBA" id="ARBA00023136"/>
    </source>
</evidence>
<dbReference type="EMBL" id="CP043043">
    <property type="protein sequence ID" value="QEH95359.1"/>
    <property type="molecule type" value="Genomic_DNA"/>
</dbReference>
<keyword evidence="3 5" id="KW-1133">Transmembrane helix</keyword>
<dbReference type="RefSeq" id="WP_007284547.1">
    <property type="nucleotide sequence ID" value="NZ_CP043043.1"/>
</dbReference>
<dbReference type="PROSITE" id="PS51257">
    <property type="entry name" value="PROKAR_LIPOPROTEIN"/>
    <property type="match status" value="1"/>
</dbReference>
<keyword evidence="4 5" id="KW-0472">Membrane</keyword>
<sequence>MMALSMRLHLASILLGLFLGCALIALLMRLLPAKHVRLLGLLVLLPGPALAFAIPELHKAAVAFTGRHYDVLQGALIAPAVMLPFGATLLGVPAGTTRAAIGLGANFATRARLIWLPLLLPAALLSFTMAVLLTVGCVILDRP</sequence>
<proteinExistence type="predicted"/>
<accession>A0AAJ0QLI5</accession>